<dbReference type="Gene3D" id="1.25.40.390">
    <property type="match status" value="1"/>
</dbReference>
<dbReference type="Pfam" id="PF07980">
    <property type="entry name" value="SusD_RagB"/>
    <property type="match status" value="1"/>
</dbReference>
<dbReference type="SUPFAM" id="SSF48452">
    <property type="entry name" value="TPR-like"/>
    <property type="match status" value="1"/>
</dbReference>
<dbReference type="EMBL" id="JBHMFA010000009">
    <property type="protein sequence ID" value="MFB9105602.1"/>
    <property type="molecule type" value="Genomic_DNA"/>
</dbReference>
<feature type="domain" description="SusD-like N-terminal" evidence="8">
    <location>
        <begin position="79"/>
        <end position="246"/>
    </location>
</feature>
<name>A0ABV5H126_9FLAO</name>
<dbReference type="InterPro" id="IPR011990">
    <property type="entry name" value="TPR-like_helical_dom_sf"/>
</dbReference>
<comment type="similarity">
    <text evidence="2">Belongs to the SusD family.</text>
</comment>
<feature type="domain" description="RagB/SusD" evidence="7">
    <location>
        <begin position="368"/>
        <end position="452"/>
    </location>
</feature>
<evidence type="ECO:0000256" key="2">
    <source>
        <dbReference type="ARBA" id="ARBA00006275"/>
    </source>
</evidence>
<keyword evidence="3 6" id="KW-0732">Signal</keyword>
<sequence length="490" mass="55180">MKKNNILKSGVYMLLLTLVFTSCSEDFLEEPTNTAGINESIVFTSKEITQAFISGIYANYKGQWDDDITDGENNSSPDSGGLYSMYFARMIKGSDVGLGSTHFRFDYAHENREPTYRRTIFSWFFNYQSVNYANTLITGVEESNFDETVKKEFIAIGKTIRAYHHFQIALEFAPNYNNDRTIERLPLYSSKASGSSEGNAPVPLSEFYASILKDLKEAIIDLPTTRLGKSYINKAVAQGILARVLLVTQDDWQGASDAAKAAYGGDPASAVVSSNWGAGFSDMQDDEWLWALYQDGANESAYYWVTTPGVITDHLNLSYQGAYGNRLFAEKFTASDIRNTFVKDYYGPTAIPYRQYIFTKFAFAFDSDAPLMRKSEMVLIDAEAQYHMGNEDVARNTLFALQSDRDPNAVISSNTGQDLLDEILFERRKELYGEIGVEWFDAKRYSLPINRTSPEHRVPISVPADSELFFLKIPQTEIDANPNIDESINN</sequence>
<feature type="chain" id="PRO_5046908945" evidence="6">
    <location>
        <begin position="25"/>
        <end position="490"/>
    </location>
</feature>
<keyword evidence="5" id="KW-0998">Cell outer membrane</keyword>
<evidence type="ECO:0000256" key="4">
    <source>
        <dbReference type="ARBA" id="ARBA00023136"/>
    </source>
</evidence>
<keyword evidence="10" id="KW-1185">Reference proteome</keyword>
<comment type="caution">
    <text evidence="9">The sequence shown here is derived from an EMBL/GenBank/DDBJ whole genome shotgun (WGS) entry which is preliminary data.</text>
</comment>
<evidence type="ECO:0000313" key="9">
    <source>
        <dbReference type="EMBL" id="MFB9105602.1"/>
    </source>
</evidence>
<feature type="signal peptide" evidence="6">
    <location>
        <begin position="1"/>
        <end position="24"/>
    </location>
</feature>
<organism evidence="9 10">
    <name type="scientific">Algibacter miyuki</name>
    <dbReference type="NCBI Taxonomy" id="1306933"/>
    <lineage>
        <taxon>Bacteria</taxon>
        <taxon>Pseudomonadati</taxon>
        <taxon>Bacteroidota</taxon>
        <taxon>Flavobacteriia</taxon>
        <taxon>Flavobacteriales</taxon>
        <taxon>Flavobacteriaceae</taxon>
        <taxon>Algibacter</taxon>
    </lineage>
</organism>
<evidence type="ECO:0000313" key="10">
    <source>
        <dbReference type="Proteomes" id="UP001589590"/>
    </source>
</evidence>
<protein>
    <submittedName>
        <fullName evidence="9">RagB/SusD family nutrient uptake outer membrane protein</fullName>
    </submittedName>
</protein>
<dbReference type="InterPro" id="IPR012944">
    <property type="entry name" value="SusD_RagB_dom"/>
</dbReference>
<evidence type="ECO:0000256" key="5">
    <source>
        <dbReference type="ARBA" id="ARBA00023237"/>
    </source>
</evidence>
<gene>
    <name evidence="9" type="ORF">ACFFU1_11870</name>
</gene>
<accession>A0ABV5H126</accession>
<keyword evidence="4" id="KW-0472">Membrane</keyword>
<dbReference type="Proteomes" id="UP001589590">
    <property type="component" value="Unassembled WGS sequence"/>
</dbReference>
<evidence type="ECO:0000256" key="1">
    <source>
        <dbReference type="ARBA" id="ARBA00004442"/>
    </source>
</evidence>
<dbReference type="Pfam" id="PF14322">
    <property type="entry name" value="SusD-like_3"/>
    <property type="match status" value="1"/>
</dbReference>
<evidence type="ECO:0000259" key="7">
    <source>
        <dbReference type="Pfam" id="PF07980"/>
    </source>
</evidence>
<dbReference type="InterPro" id="IPR033985">
    <property type="entry name" value="SusD-like_N"/>
</dbReference>
<dbReference type="PROSITE" id="PS51257">
    <property type="entry name" value="PROKAR_LIPOPROTEIN"/>
    <property type="match status" value="1"/>
</dbReference>
<evidence type="ECO:0000256" key="6">
    <source>
        <dbReference type="SAM" id="SignalP"/>
    </source>
</evidence>
<dbReference type="RefSeq" id="WP_290271759.1">
    <property type="nucleotide sequence ID" value="NZ_JAUFQP010000013.1"/>
</dbReference>
<proteinExistence type="inferred from homology"/>
<reference evidence="9 10" key="1">
    <citation type="submission" date="2024-09" db="EMBL/GenBank/DDBJ databases">
        <authorList>
            <person name="Sun Q."/>
            <person name="Mori K."/>
        </authorList>
    </citation>
    <scope>NUCLEOTIDE SEQUENCE [LARGE SCALE GENOMIC DNA]</scope>
    <source>
        <strain evidence="9 10">CECT 8300</strain>
    </source>
</reference>
<comment type="subcellular location">
    <subcellularLocation>
        <location evidence="1">Cell outer membrane</location>
    </subcellularLocation>
</comment>
<evidence type="ECO:0000259" key="8">
    <source>
        <dbReference type="Pfam" id="PF14322"/>
    </source>
</evidence>
<evidence type="ECO:0000256" key="3">
    <source>
        <dbReference type="ARBA" id="ARBA00022729"/>
    </source>
</evidence>